<feature type="domain" description="DUF4123" evidence="1">
    <location>
        <begin position="7"/>
        <end position="125"/>
    </location>
</feature>
<dbReference type="OrthoDB" id="6057489at2"/>
<reference evidence="2 3" key="1">
    <citation type="submission" date="2016-10" db="EMBL/GenBank/DDBJ databases">
        <authorList>
            <person name="de Groot N.N."/>
        </authorList>
    </citation>
    <scope>NUCLEOTIDE SEQUENCE [LARGE SCALE GENOMIC DNA]</scope>
    <source>
        <strain evidence="2 3">S5-249</strain>
    </source>
</reference>
<dbReference type="RefSeq" id="WP_093315607.1">
    <property type="nucleotide sequence ID" value="NZ_FOZG01000002.1"/>
</dbReference>
<dbReference type="Pfam" id="PF13503">
    <property type="entry name" value="DUF4123"/>
    <property type="match status" value="1"/>
</dbReference>
<gene>
    <name evidence="2" type="ORF">SAMN05192580_2850</name>
</gene>
<organism evidence="2 3">
    <name type="scientific">Sphingomonas jatrophae</name>
    <dbReference type="NCBI Taxonomy" id="1166337"/>
    <lineage>
        <taxon>Bacteria</taxon>
        <taxon>Pseudomonadati</taxon>
        <taxon>Pseudomonadota</taxon>
        <taxon>Alphaproteobacteria</taxon>
        <taxon>Sphingomonadales</taxon>
        <taxon>Sphingomonadaceae</taxon>
        <taxon>Sphingomonas</taxon>
    </lineage>
</organism>
<dbReference type="AlphaFoldDB" id="A0A1I6LKE4"/>
<dbReference type="STRING" id="1166337.SAMN05192580_2850"/>
<protein>
    <recommendedName>
        <fullName evidence="1">DUF4123 domain-containing protein</fullName>
    </recommendedName>
</protein>
<dbReference type="Proteomes" id="UP000198824">
    <property type="component" value="Unassembled WGS sequence"/>
</dbReference>
<dbReference type="InterPro" id="IPR025391">
    <property type="entry name" value="DUF4123"/>
</dbReference>
<accession>A0A1I6LKE4</accession>
<keyword evidence="3" id="KW-1185">Reference proteome</keyword>
<evidence type="ECO:0000313" key="3">
    <source>
        <dbReference type="Proteomes" id="UP000198824"/>
    </source>
</evidence>
<proteinExistence type="predicted"/>
<evidence type="ECO:0000313" key="2">
    <source>
        <dbReference type="EMBL" id="SFS03916.1"/>
    </source>
</evidence>
<evidence type="ECO:0000259" key="1">
    <source>
        <dbReference type="Pfam" id="PF13503"/>
    </source>
</evidence>
<dbReference type="EMBL" id="FOZG01000002">
    <property type="protein sequence ID" value="SFS03916.1"/>
    <property type="molecule type" value="Genomic_DNA"/>
</dbReference>
<sequence length="164" mass="18313">MAVLRSYAIADMARAPQLYPMLQTLQAADVPCLFAGKIAEEVRRASPFLFAFDSAPTLIQRWAAEGPGQAWGLFLTSAEPLETVRRHVRKFMQVRLPDGSGPVLFRFWDPRVFAPFLAATEKDQLTPFFGPIQSWVIESPQGLMRHIQTAGGLKVVPANFQELL</sequence>
<name>A0A1I6LKE4_9SPHN</name>